<comment type="caution">
    <text evidence="1">The sequence shown here is derived from an EMBL/GenBank/DDBJ whole genome shotgun (WGS) entry which is preliminary data.</text>
</comment>
<keyword evidence="2" id="KW-1185">Reference proteome</keyword>
<dbReference type="AlphaFoldDB" id="A0A4C1U123"/>
<gene>
    <name evidence="1" type="ORF">EVAR_11382_1</name>
</gene>
<protein>
    <submittedName>
        <fullName evidence="1">Uncharacterized protein</fullName>
    </submittedName>
</protein>
<dbReference type="Proteomes" id="UP000299102">
    <property type="component" value="Unassembled WGS sequence"/>
</dbReference>
<proteinExistence type="predicted"/>
<evidence type="ECO:0000313" key="1">
    <source>
        <dbReference type="EMBL" id="GBP19992.1"/>
    </source>
</evidence>
<name>A0A4C1U123_EUMVA</name>
<dbReference type="EMBL" id="BGZK01000113">
    <property type="protein sequence ID" value="GBP19992.1"/>
    <property type="molecule type" value="Genomic_DNA"/>
</dbReference>
<accession>A0A4C1U123</accession>
<evidence type="ECO:0000313" key="2">
    <source>
        <dbReference type="Proteomes" id="UP000299102"/>
    </source>
</evidence>
<sequence length="67" mass="7107">MGAARLKINGRQRVGTIRNCDTPRLMGQVTASAGAIGSRRYVTNSYQCKFAKDRPGQITGSPHGGAT</sequence>
<organism evidence="1 2">
    <name type="scientific">Eumeta variegata</name>
    <name type="common">Bagworm moth</name>
    <name type="synonym">Eumeta japonica</name>
    <dbReference type="NCBI Taxonomy" id="151549"/>
    <lineage>
        <taxon>Eukaryota</taxon>
        <taxon>Metazoa</taxon>
        <taxon>Ecdysozoa</taxon>
        <taxon>Arthropoda</taxon>
        <taxon>Hexapoda</taxon>
        <taxon>Insecta</taxon>
        <taxon>Pterygota</taxon>
        <taxon>Neoptera</taxon>
        <taxon>Endopterygota</taxon>
        <taxon>Lepidoptera</taxon>
        <taxon>Glossata</taxon>
        <taxon>Ditrysia</taxon>
        <taxon>Tineoidea</taxon>
        <taxon>Psychidae</taxon>
        <taxon>Oiketicinae</taxon>
        <taxon>Eumeta</taxon>
    </lineage>
</organism>
<reference evidence="1 2" key="1">
    <citation type="journal article" date="2019" name="Commun. Biol.">
        <title>The bagworm genome reveals a unique fibroin gene that provides high tensile strength.</title>
        <authorList>
            <person name="Kono N."/>
            <person name="Nakamura H."/>
            <person name="Ohtoshi R."/>
            <person name="Tomita M."/>
            <person name="Numata K."/>
            <person name="Arakawa K."/>
        </authorList>
    </citation>
    <scope>NUCLEOTIDE SEQUENCE [LARGE SCALE GENOMIC DNA]</scope>
</reference>